<dbReference type="eggNOG" id="COG2120">
    <property type="taxonomic scope" value="Bacteria"/>
</dbReference>
<dbReference type="PANTHER" id="PTHR22916">
    <property type="entry name" value="GLYCOSYLTRANSFERASE"/>
    <property type="match status" value="1"/>
</dbReference>
<dbReference type="InterPro" id="IPR024078">
    <property type="entry name" value="LmbE-like_dom_sf"/>
</dbReference>
<dbReference type="SUPFAM" id="SSF102588">
    <property type="entry name" value="LmbE-like"/>
    <property type="match status" value="1"/>
</dbReference>
<evidence type="ECO:0000259" key="2">
    <source>
        <dbReference type="Pfam" id="PF00535"/>
    </source>
</evidence>
<dbReference type="Gene3D" id="3.40.50.10320">
    <property type="entry name" value="LmbE-like"/>
    <property type="match status" value="1"/>
</dbReference>
<keyword evidence="3" id="KW-0808">Transferase</keyword>
<dbReference type="STRING" id="1255043.TVNIR_1162"/>
<keyword evidence="1" id="KW-0175">Coiled coil</keyword>
<accession>L0DV03</accession>
<reference evidence="3" key="1">
    <citation type="submission" date="2015-12" db="EMBL/GenBank/DDBJ databases">
        <authorList>
            <person name="Tikhonova T.V."/>
            <person name="Pavlov A.R."/>
            <person name="Beletsky A.V."/>
            <person name="Mardanov A.V."/>
            <person name="Sorokin D.Y."/>
            <person name="Ravin N.V."/>
            <person name="Popov V.O."/>
        </authorList>
    </citation>
    <scope>NUCLEOTIDE SEQUENCE</scope>
    <source>
        <strain evidence="3">DSM 14787</strain>
    </source>
</reference>
<gene>
    <name evidence="3" type="ordered locus">TVNIR_1162</name>
</gene>
<sequence>MWEGDILPYQALERLGEGDALVLAPHPQDEVLGCAGAILSHLEAGDTVSVVIVTNGRPLEGDDVAREAHIHLRREESEAAARVLGYGAPRFLNEPDWRLEYGERLVRLLLGLIEEKRAGWVYAPSHYEVHPDYRAMALAAMEAVRRVQRPVHLAQYEIGNPLMPNRLLDISRHIQTKRRAASCFPSQLAYQPYDRQIIDGLNCFRTCTLPKGIRAAEAYQVISADELRQERPGLYAALLRPWRPVRNQLVAADTLVSVIVRSVGRPQLVEALRSIAAQTYPWIEVVLVDAAAQGDLGSSDWVGPHPVRRVGGDRRLLRSAAANAGLDAARGAYIAFLDEDDWYEPNHIQRLVDALEEQSNVVIAYSGVRRIRTTEEGRIEDLGVFDEPFDASRLWLENIIPINAVLLRANAIRGHCRFDENLDLHEDWDFWLQCLDRGDFVRLGGSSAAYRIGAASTSGVWEDADRVQESAQRLLEKWWPKLEPAVIRHGFEIVREKLSTAHEALRESHRAAAREQEGLRGALEVSRRYTDDLLRHLNGQDTRLQAMDAALRESHRAAAREQESLREALEVSRRYADDLLRHLNGQDTRLRAIEASLRTLDQRLDHLTRSLEQLVGQHHEGHRYLVDKLAENRAEIDSIKELLDPLQRSPGRLGMGGSADSESG</sequence>
<name>L0DV03_THIND</name>
<dbReference type="EMBL" id="CP003989">
    <property type="protein sequence ID" value="AGA32837.1"/>
    <property type="molecule type" value="Genomic_DNA"/>
</dbReference>
<dbReference type="Gene3D" id="3.90.550.10">
    <property type="entry name" value="Spore Coat Polysaccharide Biosynthesis Protein SpsA, Chain A"/>
    <property type="match status" value="1"/>
</dbReference>
<dbReference type="Proteomes" id="UP000010809">
    <property type="component" value="Chromosome"/>
</dbReference>
<evidence type="ECO:0000256" key="1">
    <source>
        <dbReference type="SAM" id="Coils"/>
    </source>
</evidence>
<protein>
    <submittedName>
        <fullName evidence="3">Glycosyl transferase, group 2 family protein</fullName>
    </submittedName>
</protein>
<dbReference type="InterPro" id="IPR001173">
    <property type="entry name" value="Glyco_trans_2-like"/>
</dbReference>
<dbReference type="KEGG" id="tni:TVNIR_1162"/>
<evidence type="ECO:0000313" key="3">
    <source>
        <dbReference type="EMBL" id="AGA32837.1"/>
    </source>
</evidence>
<dbReference type="InterPro" id="IPR029044">
    <property type="entry name" value="Nucleotide-diphossugar_trans"/>
</dbReference>
<dbReference type="RefSeq" id="WP_015257974.1">
    <property type="nucleotide sequence ID" value="NC_019902.2"/>
</dbReference>
<dbReference type="PATRIC" id="fig|1255043.3.peg.1175"/>
<organism evidence="3 4">
    <name type="scientific">Thioalkalivibrio nitratireducens (strain DSM 14787 / UNIQEM 213 / ALEN2)</name>
    <dbReference type="NCBI Taxonomy" id="1255043"/>
    <lineage>
        <taxon>Bacteria</taxon>
        <taxon>Pseudomonadati</taxon>
        <taxon>Pseudomonadota</taxon>
        <taxon>Gammaproteobacteria</taxon>
        <taxon>Chromatiales</taxon>
        <taxon>Ectothiorhodospiraceae</taxon>
        <taxon>Thioalkalivibrio</taxon>
    </lineage>
</organism>
<dbReference type="AlphaFoldDB" id="L0DV03"/>
<feature type="domain" description="Glycosyltransferase 2-like" evidence="2">
    <location>
        <begin position="265"/>
        <end position="374"/>
    </location>
</feature>
<keyword evidence="4" id="KW-1185">Reference proteome</keyword>
<dbReference type="Pfam" id="PF00535">
    <property type="entry name" value="Glycos_transf_2"/>
    <property type="match status" value="1"/>
</dbReference>
<dbReference type="Pfam" id="PF02585">
    <property type="entry name" value="PIG-L"/>
    <property type="match status" value="1"/>
</dbReference>
<feature type="coiled-coil region" evidence="1">
    <location>
        <begin position="590"/>
        <end position="617"/>
    </location>
</feature>
<dbReference type="HOGENOM" id="CLU_442065_0_0_6"/>
<evidence type="ECO:0000313" key="4">
    <source>
        <dbReference type="Proteomes" id="UP000010809"/>
    </source>
</evidence>
<dbReference type="eggNOG" id="COG1216">
    <property type="taxonomic scope" value="Bacteria"/>
</dbReference>
<proteinExistence type="predicted"/>
<dbReference type="GO" id="GO:0016758">
    <property type="term" value="F:hexosyltransferase activity"/>
    <property type="evidence" value="ECO:0007669"/>
    <property type="project" value="UniProtKB-ARBA"/>
</dbReference>
<dbReference type="SUPFAM" id="SSF53448">
    <property type="entry name" value="Nucleotide-diphospho-sugar transferases"/>
    <property type="match status" value="1"/>
</dbReference>
<dbReference type="PANTHER" id="PTHR22916:SF3">
    <property type="entry name" value="UDP-GLCNAC:BETAGAL BETA-1,3-N-ACETYLGLUCOSAMINYLTRANSFERASE-LIKE PROTEIN 1"/>
    <property type="match status" value="1"/>
</dbReference>
<dbReference type="InterPro" id="IPR003737">
    <property type="entry name" value="GlcNAc_PI_deacetylase-related"/>
</dbReference>